<dbReference type="SUPFAM" id="SSF54909">
    <property type="entry name" value="Dimeric alpha+beta barrel"/>
    <property type="match status" value="1"/>
</dbReference>
<evidence type="ECO:0000313" key="6">
    <source>
        <dbReference type="Proteomes" id="UP000199421"/>
    </source>
</evidence>
<evidence type="ECO:0000313" key="5">
    <source>
        <dbReference type="EMBL" id="SEL82178.1"/>
    </source>
</evidence>
<evidence type="ECO:0000256" key="1">
    <source>
        <dbReference type="ARBA" id="ARBA00023015"/>
    </source>
</evidence>
<evidence type="ECO:0000259" key="4">
    <source>
        <dbReference type="PROSITE" id="PS50956"/>
    </source>
</evidence>
<dbReference type="AlphaFoldDB" id="A0A1H7TBX5"/>
<dbReference type="PRINTS" id="PR00033">
    <property type="entry name" value="HTHASNC"/>
</dbReference>
<dbReference type="PANTHER" id="PTHR30154">
    <property type="entry name" value="LEUCINE-RESPONSIVE REGULATORY PROTEIN"/>
    <property type="match status" value="1"/>
</dbReference>
<feature type="domain" description="HTH asnC-type" evidence="4">
    <location>
        <begin position="5"/>
        <end position="66"/>
    </location>
</feature>
<dbReference type="PANTHER" id="PTHR30154:SF34">
    <property type="entry name" value="TRANSCRIPTIONAL REGULATOR AZLB"/>
    <property type="match status" value="1"/>
</dbReference>
<dbReference type="Pfam" id="PF01037">
    <property type="entry name" value="AsnC_trans_reg"/>
    <property type="match status" value="1"/>
</dbReference>
<keyword evidence="3" id="KW-0804">Transcription</keyword>
<dbReference type="PROSITE" id="PS00519">
    <property type="entry name" value="HTH_ASNC_1"/>
    <property type="match status" value="1"/>
</dbReference>
<dbReference type="InterPro" id="IPR011991">
    <property type="entry name" value="ArsR-like_HTH"/>
</dbReference>
<dbReference type="SMART" id="SM00344">
    <property type="entry name" value="HTH_ASNC"/>
    <property type="match status" value="1"/>
</dbReference>
<reference evidence="6" key="1">
    <citation type="submission" date="2016-10" db="EMBL/GenBank/DDBJ databases">
        <authorList>
            <person name="Varghese N."/>
            <person name="Submissions S."/>
        </authorList>
    </citation>
    <scope>NUCLEOTIDE SEQUENCE [LARGE SCALE GENOMIC DNA]</scope>
    <source>
        <strain evidence="6">DSM 18733</strain>
    </source>
</reference>
<dbReference type="Pfam" id="PF13412">
    <property type="entry name" value="HTH_24"/>
    <property type="match status" value="1"/>
</dbReference>
<keyword evidence="2 5" id="KW-0238">DNA-binding</keyword>
<dbReference type="InterPro" id="IPR011008">
    <property type="entry name" value="Dimeric_a/b-barrel"/>
</dbReference>
<dbReference type="CDD" id="cd00090">
    <property type="entry name" value="HTH_ARSR"/>
    <property type="match status" value="1"/>
</dbReference>
<dbReference type="GO" id="GO:0043200">
    <property type="term" value="P:response to amino acid"/>
    <property type="evidence" value="ECO:0007669"/>
    <property type="project" value="TreeGrafter"/>
</dbReference>
<dbReference type="SUPFAM" id="SSF46785">
    <property type="entry name" value="Winged helix' DNA-binding domain"/>
    <property type="match status" value="1"/>
</dbReference>
<keyword evidence="1" id="KW-0805">Transcription regulation</keyword>
<dbReference type="InterPro" id="IPR019887">
    <property type="entry name" value="Tscrpt_reg_AsnC/Lrp_C"/>
</dbReference>
<dbReference type="PROSITE" id="PS50956">
    <property type="entry name" value="HTH_ASNC_2"/>
    <property type="match status" value="1"/>
</dbReference>
<dbReference type="GO" id="GO:0005829">
    <property type="term" value="C:cytosol"/>
    <property type="evidence" value="ECO:0007669"/>
    <property type="project" value="TreeGrafter"/>
</dbReference>
<dbReference type="STRING" id="407022.SAMN05661044_03452"/>
<dbReference type="Proteomes" id="UP000199421">
    <property type="component" value="Unassembled WGS sequence"/>
</dbReference>
<gene>
    <name evidence="5" type="ORF">SAMN05661044_03452</name>
</gene>
<proteinExistence type="predicted"/>
<accession>A0A1H7TBX5</accession>
<evidence type="ECO:0000256" key="2">
    <source>
        <dbReference type="ARBA" id="ARBA00023125"/>
    </source>
</evidence>
<organism evidence="5 6">
    <name type="scientific">Olivibacter domesticus</name>
    <name type="common">Pseudosphingobacterium domesticum</name>
    <dbReference type="NCBI Taxonomy" id="407022"/>
    <lineage>
        <taxon>Bacteria</taxon>
        <taxon>Pseudomonadati</taxon>
        <taxon>Bacteroidota</taxon>
        <taxon>Sphingobacteriia</taxon>
        <taxon>Sphingobacteriales</taxon>
        <taxon>Sphingobacteriaceae</taxon>
        <taxon>Olivibacter</taxon>
    </lineage>
</organism>
<dbReference type="InterPro" id="IPR036388">
    <property type="entry name" value="WH-like_DNA-bd_sf"/>
</dbReference>
<dbReference type="InterPro" id="IPR036390">
    <property type="entry name" value="WH_DNA-bd_sf"/>
</dbReference>
<dbReference type="RefSeq" id="WP_093326596.1">
    <property type="nucleotide sequence ID" value="NZ_FOAF01000004.1"/>
</dbReference>
<dbReference type="InterPro" id="IPR000485">
    <property type="entry name" value="AsnC-type_HTH_dom"/>
</dbReference>
<name>A0A1H7TBX5_OLID1</name>
<dbReference type="InterPro" id="IPR019888">
    <property type="entry name" value="Tscrpt_reg_AsnC-like"/>
</dbReference>
<dbReference type="EMBL" id="FOAF01000004">
    <property type="protein sequence ID" value="SEL82178.1"/>
    <property type="molecule type" value="Genomic_DNA"/>
</dbReference>
<dbReference type="OrthoDB" id="9800326at2"/>
<evidence type="ECO:0000256" key="3">
    <source>
        <dbReference type="ARBA" id="ARBA00023163"/>
    </source>
</evidence>
<dbReference type="InterPro" id="IPR019885">
    <property type="entry name" value="Tscrpt_reg_HTH_AsnC-type_CS"/>
</dbReference>
<sequence length="156" mass="17737">MSDKLDKMDARILNLLQRDASLGVKEIAAEIGLSVSPTFERIKRLRKEGYIERYVVLVNREKLGKHLLVICTVTLKQQSLETLKSFEEAVSKFSEVLEIMCIAGNHDYLLKIAVKDVEDYHIFVMKNLSAIPNVSNVSSNFVLKEIKKETALEVQI</sequence>
<dbReference type="GO" id="GO:0043565">
    <property type="term" value="F:sequence-specific DNA binding"/>
    <property type="evidence" value="ECO:0007669"/>
    <property type="project" value="InterPro"/>
</dbReference>
<keyword evidence="6" id="KW-1185">Reference proteome</keyword>
<dbReference type="Gene3D" id="1.10.10.10">
    <property type="entry name" value="Winged helix-like DNA-binding domain superfamily/Winged helix DNA-binding domain"/>
    <property type="match status" value="1"/>
</dbReference>
<dbReference type="Gene3D" id="3.30.70.920">
    <property type="match status" value="1"/>
</dbReference>
<dbReference type="GO" id="GO:0006355">
    <property type="term" value="P:regulation of DNA-templated transcription"/>
    <property type="evidence" value="ECO:0007669"/>
    <property type="project" value="UniProtKB-ARBA"/>
</dbReference>
<protein>
    <submittedName>
        <fullName evidence="5">DNA-binding transcriptional regulator, Lrp family</fullName>
    </submittedName>
</protein>